<gene>
    <name evidence="1" type="ordered locus">XF_a0053</name>
</gene>
<keyword evidence="1" id="KW-0614">Plasmid</keyword>
<dbReference type="HOGENOM" id="CLU_1395848_0_0_6"/>
<geneLocation type="plasmid" evidence="1 2">
    <name>pXF51</name>
</geneLocation>
<dbReference type="KEGG" id="xfa:XF_a0053"/>
<proteinExistence type="predicted"/>
<dbReference type="AlphaFoldDB" id="Q9PHF5"/>
<protein>
    <submittedName>
        <fullName evidence="1">Uncharacterized protein</fullName>
    </submittedName>
</protein>
<name>Q9PHF5_XYLFA</name>
<reference evidence="1 2" key="1">
    <citation type="journal article" date="2000" name="Nature">
        <title>The genome sequence of the plant pathogen Xylella fastidiosa.</title>
        <authorList>
            <person name="Simpson A.J."/>
            <person name="Reinach F.C."/>
            <person name="Arruda P."/>
            <person name="Abreu F.A."/>
            <person name="Acencio M."/>
            <person name="Alvarenga R."/>
            <person name="Alves L.M."/>
            <person name="Araya J.E."/>
            <person name="Baia G.S."/>
            <person name="Baptista C.S."/>
            <person name="Barros M.H."/>
            <person name="Bonaccorsi E.D."/>
            <person name="Bordin S."/>
            <person name="Bove J.M."/>
            <person name="Briones M.R."/>
            <person name="Bueno M.R."/>
            <person name="Camargo A.A."/>
            <person name="Camargo L.E."/>
            <person name="Carraro D.M."/>
            <person name="Carrer H."/>
            <person name="Colauto N.B."/>
            <person name="Colombo C."/>
            <person name="Costa F.F."/>
            <person name="Costa M.C."/>
            <person name="Costa-Neto C.M."/>
            <person name="Coutinho L.L."/>
            <person name="Cristofani M."/>
            <person name="Dias-Neto E."/>
            <person name="Docena C."/>
            <person name="El-Dorry H."/>
            <person name="Facincani A.P."/>
            <person name="Ferreira A.J."/>
            <person name="Ferreira V.C."/>
            <person name="Ferro J.A."/>
            <person name="Fraga J.S."/>
            <person name="Franca S.C."/>
            <person name="Franco M.C."/>
            <person name="Frohme M."/>
            <person name="Furlan L.R."/>
            <person name="Garnier M."/>
            <person name="Goldman G.H."/>
            <person name="Goldman M.H."/>
            <person name="Gomes S.L."/>
            <person name="Gruber A."/>
            <person name="Ho P.L."/>
            <person name="Hoheisel J.D."/>
            <person name="Junqueira M.L."/>
            <person name="Kemper E.L."/>
            <person name="Kitajima J.P."/>
            <person name="Krieger J.E."/>
            <person name="Kuramae E.E."/>
            <person name="Laigret F."/>
            <person name="Lambais M.R."/>
            <person name="Leite L.C."/>
            <person name="Lemos E.G."/>
            <person name="Lemos M.V."/>
            <person name="Lopes S.A."/>
            <person name="Lopes C.R."/>
            <person name="Machado J.A."/>
            <person name="Machado M.A."/>
            <person name="Madeira A.M."/>
            <person name="Madeira H.M."/>
            <person name="Marino C.L."/>
            <person name="Marques M.V."/>
            <person name="Martins E.A."/>
            <person name="Martins E.M."/>
            <person name="Matsukuma A.Y."/>
            <person name="Menck C.F."/>
            <person name="Miracca E.C."/>
            <person name="Miyaki C.Y."/>
            <person name="Monteriro-Vitorello C.B."/>
            <person name="Moon D.H."/>
            <person name="Nagai M.A."/>
            <person name="Nascimento A.L."/>
            <person name="Netto L.E."/>
            <person name="Nhani A.Jr."/>
            <person name="Nobrega F.G."/>
            <person name="Nunes L.R."/>
            <person name="Oliveira M.A."/>
            <person name="de Oliveira M.C."/>
            <person name="de Oliveira R.C."/>
            <person name="Palmieri D.A."/>
            <person name="Paris A."/>
            <person name="Peixoto B.R."/>
            <person name="Pereira G.A."/>
            <person name="Pereira H.A.Jr."/>
            <person name="Pesquero J.B."/>
            <person name="Quaggio R.B."/>
            <person name="Roberto P.G."/>
            <person name="Rodrigues V."/>
            <person name="de M Rosa A.J."/>
            <person name="de Rosa V.E.Jr."/>
            <person name="de Sa R.G."/>
            <person name="Santelli R.V."/>
            <person name="Sawasaki H.E."/>
            <person name="da Silva A.C."/>
            <person name="da Silva A.M."/>
            <person name="da Silva F.R."/>
            <person name="da Silva W.A.Jr."/>
            <person name="da Silveira J.F."/>
            <person name="Silvestri M.L."/>
            <person name="Siqueira W.J."/>
            <person name="de Souza A.A."/>
            <person name="de Souza A.P."/>
            <person name="Terenzi M.F."/>
            <person name="Truffi D."/>
            <person name="Tsai S.M."/>
            <person name="Tsuhako M.H."/>
            <person name="Vallada H."/>
            <person name="Van Sluys M.A."/>
            <person name="Verjovski-Almeida S."/>
            <person name="Vettore A.L."/>
            <person name="Zago M.A."/>
            <person name="Zatz M."/>
            <person name="Meidanis J."/>
            <person name="Setubal J.C."/>
        </authorList>
    </citation>
    <scope>NUCLEOTIDE SEQUENCE [LARGE SCALE GENOMIC DNA]</scope>
    <source>
        <strain evidence="1 2">9a5c</strain>
        <plasmid evidence="2">Plasmid pXF51</plasmid>
    </source>
</reference>
<dbReference type="EMBL" id="AE003851">
    <property type="protein sequence ID" value="AAF85621.1"/>
    <property type="molecule type" value="Genomic_DNA"/>
</dbReference>
<sequence>MRPSQLKNTPSISIELPKMSFPITTLFVKNSRRISDSPKLLPCVIGRRLARYGNHTYSIQSLYSVLSMSWGEIAINIKSYVHAIKNPKKLIVPNPHTIACLSGKAYKANNQANNIGIDTILQTKMTGKRSQYITKKTNKRTISQSQTKATFSVAALGIAALILSASKSSAGNDRFAFGNFRTLLMSSHYHFISYN</sequence>
<dbReference type="Proteomes" id="UP000000812">
    <property type="component" value="Plasmid pXF51"/>
</dbReference>
<dbReference type="PIR" id="D82867">
    <property type="entry name" value="D82867"/>
</dbReference>
<organism evidence="1 2">
    <name type="scientific">Xylella fastidiosa (strain 9a5c)</name>
    <dbReference type="NCBI Taxonomy" id="160492"/>
    <lineage>
        <taxon>Bacteria</taxon>
        <taxon>Pseudomonadati</taxon>
        <taxon>Pseudomonadota</taxon>
        <taxon>Gammaproteobacteria</taxon>
        <taxon>Lysobacterales</taxon>
        <taxon>Lysobacteraceae</taxon>
        <taxon>Xylella</taxon>
    </lineage>
</organism>
<evidence type="ECO:0000313" key="1">
    <source>
        <dbReference type="EMBL" id="AAF85621.1"/>
    </source>
</evidence>
<evidence type="ECO:0000313" key="2">
    <source>
        <dbReference type="Proteomes" id="UP000000812"/>
    </source>
</evidence>
<accession>Q9PHF5</accession>